<feature type="transmembrane region" description="Helical" evidence="1">
    <location>
        <begin position="6"/>
        <end position="27"/>
    </location>
</feature>
<keyword evidence="1" id="KW-0472">Membrane</keyword>
<feature type="transmembrane region" description="Helical" evidence="1">
    <location>
        <begin position="39"/>
        <end position="59"/>
    </location>
</feature>
<dbReference type="AlphaFoldDB" id="A0A178HJJ5"/>
<sequence length="76" mass="8419">MLMFTLGVVGAYLATSVGAFFLLIDAWRRDFDLTRSDAFFLAFLSLLGPISFVAATVVWCISKLGGKESPVVWKRK</sequence>
<keyword evidence="1" id="KW-1133">Transmembrane helix</keyword>
<proteinExistence type="predicted"/>
<dbReference type="Proteomes" id="UP000078389">
    <property type="component" value="Unassembled WGS sequence"/>
</dbReference>
<reference evidence="2 3" key="1">
    <citation type="submission" date="2016-03" db="EMBL/GenBank/DDBJ databases">
        <title>Genome sequencing of Devosia sp. S37.</title>
        <authorList>
            <person name="Mohd Nor M."/>
        </authorList>
    </citation>
    <scope>NUCLEOTIDE SEQUENCE [LARGE SCALE GENOMIC DNA]</scope>
    <source>
        <strain evidence="2 3">S37</strain>
    </source>
</reference>
<evidence type="ECO:0000313" key="2">
    <source>
        <dbReference type="EMBL" id="OAM73052.1"/>
    </source>
</evidence>
<evidence type="ECO:0000313" key="3">
    <source>
        <dbReference type="Proteomes" id="UP000078389"/>
    </source>
</evidence>
<keyword evidence="1" id="KW-0812">Transmembrane</keyword>
<dbReference type="EMBL" id="LVVY01000149">
    <property type="protein sequence ID" value="OAM73052.1"/>
    <property type="molecule type" value="Genomic_DNA"/>
</dbReference>
<keyword evidence="3" id="KW-1185">Reference proteome</keyword>
<accession>A0A178HJJ5</accession>
<evidence type="ECO:0000256" key="1">
    <source>
        <dbReference type="SAM" id="Phobius"/>
    </source>
</evidence>
<organism evidence="2 3">
    <name type="scientific">Devosia elaeis</name>
    <dbReference type="NCBI Taxonomy" id="1770058"/>
    <lineage>
        <taxon>Bacteria</taxon>
        <taxon>Pseudomonadati</taxon>
        <taxon>Pseudomonadota</taxon>
        <taxon>Alphaproteobacteria</taxon>
        <taxon>Hyphomicrobiales</taxon>
        <taxon>Devosiaceae</taxon>
        <taxon>Devosia</taxon>
    </lineage>
</organism>
<comment type="caution">
    <text evidence="2">The sequence shown here is derived from an EMBL/GenBank/DDBJ whole genome shotgun (WGS) entry which is preliminary data.</text>
</comment>
<gene>
    <name evidence="2" type="ORF">A3840_18715</name>
</gene>
<protein>
    <submittedName>
        <fullName evidence="2">Uncharacterized protein</fullName>
    </submittedName>
</protein>
<name>A0A178HJJ5_9HYPH</name>
<dbReference type="STRING" id="1770058.A3840_18715"/>